<gene>
    <name evidence="2" type="ORF">AM380_08650</name>
</gene>
<evidence type="ECO:0000313" key="2">
    <source>
        <dbReference type="EMBL" id="AWC93692.1"/>
    </source>
</evidence>
<proteinExistence type="predicted"/>
<reference evidence="2 3" key="1">
    <citation type="submission" date="2018-04" db="EMBL/GenBank/DDBJ databases">
        <title>Whole genome sequencing of Morganella morganii AR_0133.</title>
        <authorList>
            <person name="Conlan S."/>
            <person name="Thomas P.J."/>
            <person name="Mullikin J."/>
            <person name="Frank K.M."/>
            <person name="Segre J.A."/>
        </authorList>
    </citation>
    <scope>NUCLEOTIDE SEQUENCE [LARGE SCALE GENOMIC DNA]</scope>
    <source>
        <strain evidence="2 3">AR_0133</strain>
    </source>
</reference>
<accession>A0AAU8ZKP2</accession>
<evidence type="ECO:0000313" key="3">
    <source>
        <dbReference type="Proteomes" id="UP000244682"/>
    </source>
</evidence>
<feature type="region of interest" description="Disordered" evidence="1">
    <location>
        <begin position="128"/>
        <end position="164"/>
    </location>
</feature>
<name>A0AAU8ZKP2_MORMO</name>
<evidence type="ECO:0000256" key="1">
    <source>
        <dbReference type="SAM" id="MobiDB-lite"/>
    </source>
</evidence>
<feature type="compositionally biased region" description="Low complexity" evidence="1">
    <location>
        <begin position="137"/>
        <end position="149"/>
    </location>
</feature>
<dbReference type="Proteomes" id="UP000244682">
    <property type="component" value="Chromosome"/>
</dbReference>
<dbReference type="EMBL" id="CP028956">
    <property type="protein sequence ID" value="AWC93692.1"/>
    <property type="molecule type" value="Genomic_DNA"/>
</dbReference>
<sequence>MNLYYKYKQEMMINIEPCCSDTEPVCRGEGVNNQVVDFLSGIIKRKLKKQDDNNISECFFNQCQYDNKYYHGNILFSVPEVKNRDCHDPGNYDITLMYSSPDKTKDTVFKNDISQYIVCKNTIAEPSDVPIDTHAPDNTTQDNTTQDNTIEPEETGNMPAEKEYYPGTDCGDTNSIPEQGIAATLPEQPVFINHPLSGVIPERENHSLRHYEPEKAAQEKTSQTVYHSGKNQLSPEFSRPDYYCSYHFRQKYQPPEPVYIYRDNPGVFKLETYSESLKRRLKSAVNINGIDDIDII</sequence>
<organism evidence="2 3">
    <name type="scientific">Morganella morganii</name>
    <name type="common">Proteus morganii</name>
    <dbReference type="NCBI Taxonomy" id="582"/>
    <lineage>
        <taxon>Bacteria</taxon>
        <taxon>Pseudomonadati</taxon>
        <taxon>Pseudomonadota</taxon>
        <taxon>Gammaproteobacteria</taxon>
        <taxon>Enterobacterales</taxon>
        <taxon>Morganellaceae</taxon>
        <taxon>Morganella</taxon>
    </lineage>
</organism>
<dbReference type="AlphaFoldDB" id="A0AAU8ZKP2"/>
<protein>
    <submittedName>
        <fullName evidence="2">Uncharacterized protein</fullName>
    </submittedName>
</protein>